<keyword evidence="2" id="KW-0378">Hydrolase</keyword>
<name>A0AAU7GEV9_9MICO</name>
<feature type="active site" evidence="4">
    <location>
        <position position="15"/>
    </location>
</feature>
<dbReference type="PANTHER" id="PTHR11717:SF31">
    <property type="entry name" value="LOW MOLECULAR WEIGHT PROTEIN-TYROSINE-PHOSPHATASE ETP-RELATED"/>
    <property type="match status" value="1"/>
</dbReference>
<dbReference type="InterPro" id="IPR017867">
    <property type="entry name" value="Tyr_phospatase_low_mol_wt"/>
</dbReference>
<comment type="similarity">
    <text evidence="1">Belongs to the low molecular weight phosphotyrosine protein phosphatase family.</text>
</comment>
<accession>A0AAU7GEV9</accession>
<evidence type="ECO:0000259" key="5">
    <source>
        <dbReference type="SMART" id="SM00226"/>
    </source>
</evidence>
<dbReference type="InterPro" id="IPR023485">
    <property type="entry name" value="Ptyr_pPase"/>
</dbReference>
<dbReference type="Pfam" id="PF01451">
    <property type="entry name" value="LMWPc"/>
    <property type="match status" value="1"/>
</dbReference>
<feature type="domain" description="Phosphotyrosine protein phosphatase I" evidence="5">
    <location>
        <begin position="3"/>
        <end position="126"/>
    </location>
</feature>
<dbReference type="SUPFAM" id="SSF52788">
    <property type="entry name" value="Phosphotyrosine protein phosphatases I"/>
    <property type="match status" value="1"/>
</dbReference>
<keyword evidence="3" id="KW-0904">Protein phosphatase</keyword>
<dbReference type="Gene3D" id="3.40.50.2300">
    <property type="match status" value="1"/>
</dbReference>
<dbReference type="InterPro" id="IPR036196">
    <property type="entry name" value="Ptyr_pPase_sf"/>
</dbReference>
<reference evidence="6" key="1">
    <citation type="submission" date="2024-05" db="EMBL/GenBank/DDBJ databases">
        <title>The Natural Products Discovery Center: Release of the First 8490 Sequenced Strains for Exploring Actinobacteria Biosynthetic Diversity.</title>
        <authorList>
            <person name="Kalkreuter E."/>
            <person name="Kautsar S.A."/>
            <person name="Yang D."/>
            <person name="Bader C.D."/>
            <person name="Teijaro C.N."/>
            <person name="Fluegel L."/>
            <person name="Davis C.M."/>
            <person name="Simpson J.R."/>
            <person name="Lauterbach L."/>
            <person name="Steele A.D."/>
            <person name="Gui C."/>
            <person name="Meng S."/>
            <person name="Li G."/>
            <person name="Viehrig K."/>
            <person name="Ye F."/>
            <person name="Su P."/>
            <person name="Kiefer A.F."/>
            <person name="Nichols A."/>
            <person name="Cepeda A.J."/>
            <person name="Yan W."/>
            <person name="Fan B."/>
            <person name="Jiang Y."/>
            <person name="Adhikari A."/>
            <person name="Zheng C.-J."/>
            <person name="Schuster L."/>
            <person name="Cowan T.M."/>
            <person name="Smanski M.J."/>
            <person name="Chevrette M.G."/>
            <person name="de Carvalho L.P.S."/>
            <person name="Shen B."/>
        </authorList>
    </citation>
    <scope>NUCLEOTIDE SEQUENCE</scope>
    <source>
        <strain evidence="6">NPDC080035</strain>
    </source>
</reference>
<dbReference type="AlphaFoldDB" id="A0AAU7GEV9"/>
<gene>
    <name evidence="6" type="ORF">AAME72_04055</name>
</gene>
<dbReference type="PANTHER" id="PTHR11717">
    <property type="entry name" value="LOW MOLECULAR WEIGHT PROTEIN TYROSINE PHOSPHATASE"/>
    <property type="match status" value="1"/>
</dbReference>
<dbReference type="PRINTS" id="PR00719">
    <property type="entry name" value="LMWPTPASE"/>
</dbReference>
<dbReference type="GO" id="GO:0004725">
    <property type="term" value="F:protein tyrosine phosphatase activity"/>
    <property type="evidence" value="ECO:0007669"/>
    <property type="project" value="InterPro"/>
</dbReference>
<evidence type="ECO:0000256" key="4">
    <source>
        <dbReference type="PIRSR" id="PIRSR617867-1"/>
    </source>
</evidence>
<evidence type="ECO:0000313" key="6">
    <source>
        <dbReference type="EMBL" id="XBM49034.1"/>
    </source>
</evidence>
<dbReference type="RefSeq" id="WP_348788954.1">
    <property type="nucleotide sequence ID" value="NZ_CP157390.1"/>
</dbReference>
<dbReference type="SMART" id="SM00226">
    <property type="entry name" value="LMWPc"/>
    <property type="match status" value="1"/>
</dbReference>
<evidence type="ECO:0000256" key="3">
    <source>
        <dbReference type="ARBA" id="ARBA00022912"/>
    </source>
</evidence>
<organism evidence="6">
    <name type="scientific">Leifsonia sp. NPDC080035</name>
    <dbReference type="NCBI Taxonomy" id="3143936"/>
    <lineage>
        <taxon>Bacteria</taxon>
        <taxon>Bacillati</taxon>
        <taxon>Actinomycetota</taxon>
        <taxon>Actinomycetes</taxon>
        <taxon>Micrococcales</taxon>
        <taxon>Microbacteriaceae</taxon>
        <taxon>Leifsonia</taxon>
    </lineage>
</organism>
<sequence>MTFRILTVCTGNICRSPLAEQLLRRELTGVDATLGSAGTDALVGHPMDERAAAYSVELGGDPDGHAARQLTADTLRETELVLVASRRHRRSVVELLPRRSRSSFTIREFARLLDTLNDDDRAEIAAEDDADARLAKLVDIAAINRGVAELPDEPAEDDIVDPFRQHDAVYAASVAQLVPAIRSIGPVLRRASAGFP</sequence>
<evidence type="ECO:0000256" key="1">
    <source>
        <dbReference type="ARBA" id="ARBA00011063"/>
    </source>
</evidence>
<proteinExistence type="inferred from homology"/>
<dbReference type="InterPro" id="IPR050438">
    <property type="entry name" value="LMW_PTPase"/>
</dbReference>
<feature type="active site" description="Nucleophile" evidence="4">
    <location>
        <position position="9"/>
    </location>
</feature>
<protein>
    <submittedName>
        <fullName evidence="6">Low molecular weight phosphatase family protein</fullName>
    </submittedName>
</protein>
<dbReference type="EMBL" id="CP157390">
    <property type="protein sequence ID" value="XBM49034.1"/>
    <property type="molecule type" value="Genomic_DNA"/>
</dbReference>
<evidence type="ECO:0000256" key="2">
    <source>
        <dbReference type="ARBA" id="ARBA00022801"/>
    </source>
</evidence>